<dbReference type="Proteomes" id="UP000198460">
    <property type="component" value="Unassembled WGS sequence"/>
</dbReference>
<protein>
    <submittedName>
        <fullName evidence="1">Polyketide synthase modules and related proteins</fullName>
    </submittedName>
</protein>
<proteinExistence type="predicted"/>
<dbReference type="InterPro" id="IPR051923">
    <property type="entry name" value="Glycosyl_Hydrolase_39"/>
</dbReference>
<sequence>MGRCLTSSAAIATPARQFTAALPPASGTADPAAGATAGQCRPRRRSFAACGRLAARVAYIAAPLVFAATQAHAQPPALAPNQPLQVGVQVKLGEFSSTDATRIRAVGFDFVRLGVWIDRLSDVAYQSRVKAAFANARAASLPVLMTVRAVDSVSPAAASTPAALEQAGAKFGAAAAALARTYASQLLAVELWNEPDLGKYWPTGNVEQNFVPYMRAACQQLGPRGQRPAPVVGFGFAHAPSPGSIADALLGQLATAAPDCLDAISYHAYGMTEQAIRATSKDAHARYRLPAVITEWGTPSLIVNGGDDAQADRLKAFLAELPSVGTPVVSIYEWKNTANGGNSRERNFGLVTSSGTDKPALNAARGELRMLLHHAGAAAAGNGNGNR</sequence>
<dbReference type="Gene3D" id="3.20.20.80">
    <property type="entry name" value="Glycosidases"/>
    <property type="match status" value="1"/>
</dbReference>
<organism evidence="1 2">
    <name type="scientific">Burkholderia singularis</name>
    <dbReference type="NCBI Taxonomy" id="1503053"/>
    <lineage>
        <taxon>Bacteria</taxon>
        <taxon>Pseudomonadati</taxon>
        <taxon>Pseudomonadota</taxon>
        <taxon>Betaproteobacteria</taxon>
        <taxon>Burkholderiales</taxon>
        <taxon>Burkholderiaceae</taxon>
        <taxon>Burkholderia</taxon>
        <taxon>pseudomallei group</taxon>
    </lineage>
</organism>
<evidence type="ECO:0000313" key="2">
    <source>
        <dbReference type="Proteomes" id="UP000198460"/>
    </source>
</evidence>
<dbReference type="AlphaFoldDB" id="A0A238H8C3"/>
<dbReference type="GO" id="GO:0004553">
    <property type="term" value="F:hydrolase activity, hydrolyzing O-glycosyl compounds"/>
    <property type="evidence" value="ECO:0007669"/>
    <property type="project" value="TreeGrafter"/>
</dbReference>
<gene>
    <name evidence="1" type="ORF">BSIN_4468</name>
</gene>
<reference evidence="1 2" key="1">
    <citation type="submission" date="2017-04" db="EMBL/GenBank/DDBJ databases">
        <authorList>
            <person name="Afonso C.L."/>
            <person name="Miller P.J."/>
            <person name="Scott M.A."/>
            <person name="Spackman E."/>
            <person name="Goraichik I."/>
            <person name="Dimitrov K.M."/>
            <person name="Suarez D.L."/>
            <person name="Swayne D.E."/>
        </authorList>
    </citation>
    <scope>NUCLEOTIDE SEQUENCE [LARGE SCALE GENOMIC DNA]</scope>
    <source>
        <strain evidence="1">LMG 28154</strain>
    </source>
</reference>
<name>A0A238H8C3_9BURK</name>
<dbReference type="PANTHER" id="PTHR12631">
    <property type="entry name" value="ALPHA-L-IDURONIDASE"/>
    <property type="match status" value="1"/>
</dbReference>
<dbReference type="EMBL" id="FXAN01000077">
    <property type="protein sequence ID" value="SMG01586.1"/>
    <property type="molecule type" value="Genomic_DNA"/>
</dbReference>
<evidence type="ECO:0000313" key="1">
    <source>
        <dbReference type="EMBL" id="SMG01586.1"/>
    </source>
</evidence>
<dbReference type="PANTHER" id="PTHR12631:SF10">
    <property type="entry name" value="BETA-XYLOSIDASE-LIKE PROTEIN-RELATED"/>
    <property type="match status" value="1"/>
</dbReference>
<dbReference type="RefSeq" id="WP_256583843.1">
    <property type="nucleotide sequence ID" value="NZ_FXAN01000077.1"/>
</dbReference>
<accession>A0A238H8C3</accession>
<dbReference type="SUPFAM" id="SSF51445">
    <property type="entry name" value="(Trans)glycosidases"/>
    <property type="match status" value="1"/>
</dbReference>
<dbReference type="InterPro" id="IPR017853">
    <property type="entry name" value="GH"/>
</dbReference>